<dbReference type="EMBL" id="JBEDUW010000003">
    <property type="protein sequence ID" value="KAK9939352.1"/>
    <property type="molecule type" value="Genomic_DNA"/>
</dbReference>
<name>A0AAW1XRY4_RUBAR</name>
<gene>
    <name evidence="2" type="ORF">M0R45_016049</name>
</gene>
<evidence type="ECO:0000313" key="3">
    <source>
        <dbReference type="Proteomes" id="UP001457282"/>
    </source>
</evidence>
<feature type="region of interest" description="Disordered" evidence="1">
    <location>
        <begin position="114"/>
        <end position="157"/>
    </location>
</feature>
<dbReference type="AlphaFoldDB" id="A0AAW1XRY4"/>
<evidence type="ECO:0000256" key="1">
    <source>
        <dbReference type="SAM" id="MobiDB-lite"/>
    </source>
</evidence>
<accession>A0AAW1XRY4</accession>
<reference evidence="2 3" key="1">
    <citation type="journal article" date="2023" name="G3 (Bethesda)">
        <title>A chromosome-length genome assembly and annotation of blackberry (Rubus argutus, cv. 'Hillquist').</title>
        <authorList>
            <person name="Bruna T."/>
            <person name="Aryal R."/>
            <person name="Dudchenko O."/>
            <person name="Sargent D.J."/>
            <person name="Mead D."/>
            <person name="Buti M."/>
            <person name="Cavallini A."/>
            <person name="Hytonen T."/>
            <person name="Andres J."/>
            <person name="Pham M."/>
            <person name="Weisz D."/>
            <person name="Mascagni F."/>
            <person name="Usai G."/>
            <person name="Natali L."/>
            <person name="Bassil N."/>
            <person name="Fernandez G.E."/>
            <person name="Lomsadze A."/>
            <person name="Armour M."/>
            <person name="Olukolu B."/>
            <person name="Poorten T."/>
            <person name="Britton C."/>
            <person name="Davik J."/>
            <person name="Ashrafi H."/>
            <person name="Aiden E.L."/>
            <person name="Borodovsky M."/>
            <person name="Worthington M."/>
        </authorList>
    </citation>
    <scope>NUCLEOTIDE SEQUENCE [LARGE SCALE GENOMIC DNA]</scope>
    <source>
        <strain evidence="2">PI 553951</strain>
    </source>
</reference>
<keyword evidence="3" id="KW-1185">Reference proteome</keyword>
<dbReference type="Proteomes" id="UP001457282">
    <property type="component" value="Unassembled WGS sequence"/>
</dbReference>
<organism evidence="2 3">
    <name type="scientific">Rubus argutus</name>
    <name type="common">Southern blackberry</name>
    <dbReference type="NCBI Taxonomy" id="59490"/>
    <lineage>
        <taxon>Eukaryota</taxon>
        <taxon>Viridiplantae</taxon>
        <taxon>Streptophyta</taxon>
        <taxon>Embryophyta</taxon>
        <taxon>Tracheophyta</taxon>
        <taxon>Spermatophyta</taxon>
        <taxon>Magnoliopsida</taxon>
        <taxon>eudicotyledons</taxon>
        <taxon>Gunneridae</taxon>
        <taxon>Pentapetalae</taxon>
        <taxon>rosids</taxon>
        <taxon>fabids</taxon>
        <taxon>Rosales</taxon>
        <taxon>Rosaceae</taxon>
        <taxon>Rosoideae</taxon>
        <taxon>Rosoideae incertae sedis</taxon>
        <taxon>Rubus</taxon>
    </lineage>
</organism>
<feature type="compositionally biased region" description="Basic and acidic residues" evidence="1">
    <location>
        <begin position="146"/>
        <end position="157"/>
    </location>
</feature>
<comment type="caution">
    <text evidence="2">The sequence shown here is derived from an EMBL/GenBank/DDBJ whole genome shotgun (WGS) entry which is preliminary data.</text>
</comment>
<protein>
    <submittedName>
        <fullName evidence="2">Uncharacterized protein</fullName>
    </submittedName>
</protein>
<sequence length="157" mass="17861">MLHPARTYTLHQSTLINLNFTIPAHRNQPSHLHQFHLNSTHSIINQPSSQTHIQTCNYKLNSTNQPKQPSRSFTTIITILNPKPPFQSKPCPARCCALTLHPCHHHYITRSQAQKPKLAASLSSSESKHQVSAAENSKPPKIPNQRRRDQIEKQYSP</sequence>
<proteinExistence type="predicted"/>
<evidence type="ECO:0000313" key="2">
    <source>
        <dbReference type="EMBL" id="KAK9939352.1"/>
    </source>
</evidence>